<dbReference type="GO" id="GO:0042393">
    <property type="term" value="F:histone binding"/>
    <property type="evidence" value="ECO:0007669"/>
    <property type="project" value="TreeGrafter"/>
</dbReference>
<reference evidence="25" key="1">
    <citation type="submission" date="2016-11" db="EMBL/GenBank/DDBJ databases">
        <authorList>
            <person name="Guldener U."/>
        </authorList>
    </citation>
    <scope>NUCLEOTIDE SEQUENCE [LARGE SCALE GENOMIC DNA]</scope>
</reference>
<dbReference type="InterPro" id="IPR050520">
    <property type="entry name" value="INO80/SWR1_helicase"/>
</dbReference>
<evidence type="ECO:0000256" key="18">
    <source>
        <dbReference type="ARBA" id="ARBA00074297"/>
    </source>
</evidence>
<evidence type="ECO:0000256" key="3">
    <source>
        <dbReference type="ARBA" id="ARBA00011826"/>
    </source>
</evidence>
<dbReference type="PROSITE" id="PS51194">
    <property type="entry name" value="HELICASE_CTER"/>
    <property type="match status" value="1"/>
</dbReference>
<evidence type="ECO:0000256" key="1">
    <source>
        <dbReference type="ARBA" id="ARBA00004123"/>
    </source>
</evidence>
<evidence type="ECO:0000256" key="14">
    <source>
        <dbReference type="ARBA" id="ARBA00023242"/>
    </source>
</evidence>
<proteinExistence type="inferred from homology"/>
<feature type="region of interest" description="Disordered" evidence="20">
    <location>
        <begin position="370"/>
        <end position="399"/>
    </location>
</feature>
<dbReference type="EMBL" id="FQNF01000024">
    <property type="protein sequence ID" value="SGZ39493.1"/>
    <property type="molecule type" value="Genomic_DNA"/>
</dbReference>
<feature type="compositionally biased region" description="Acidic residues" evidence="20">
    <location>
        <begin position="461"/>
        <end position="470"/>
    </location>
</feature>
<keyword evidence="9" id="KW-0156">Chromatin regulator</keyword>
<dbReference type="EC" id="3.6.4.12" evidence="4"/>
<keyword evidence="11" id="KW-0238">DNA-binding</keyword>
<comment type="function">
    <text evidence="15">Catalytic component of the SWR1 complex which mediates the ATP-dependent exchange of histone H2A for the H2A variant HZT1 leading to transcriptional regulation of selected genes by chromatin remodeling.</text>
</comment>
<dbReference type="GO" id="GO:0000812">
    <property type="term" value="C:Swr1 complex"/>
    <property type="evidence" value="ECO:0007669"/>
    <property type="project" value="TreeGrafter"/>
</dbReference>
<evidence type="ECO:0000256" key="17">
    <source>
        <dbReference type="ARBA" id="ARBA00047995"/>
    </source>
</evidence>
<dbReference type="InterPro" id="IPR000330">
    <property type="entry name" value="SNF2_N"/>
</dbReference>
<dbReference type="GO" id="GO:0006338">
    <property type="term" value="P:chromatin remodeling"/>
    <property type="evidence" value="ECO:0007669"/>
    <property type="project" value="TreeGrafter"/>
</dbReference>
<dbReference type="GO" id="GO:0005524">
    <property type="term" value="F:ATP binding"/>
    <property type="evidence" value="ECO:0007669"/>
    <property type="project" value="UniProtKB-KW"/>
</dbReference>
<feature type="domain" description="HSA" evidence="23">
    <location>
        <begin position="225"/>
        <end position="298"/>
    </location>
</feature>
<evidence type="ECO:0000256" key="20">
    <source>
        <dbReference type="SAM" id="MobiDB-lite"/>
    </source>
</evidence>
<protein>
    <recommendedName>
        <fullName evidence="16">Helicase SWR1</fullName>
        <ecNumber evidence="4">3.6.4.12</ecNumber>
    </recommendedName>
    <alternativeName>
        <fullName evidence="18">Helicase swr1</fullName>
    </alternativeName>
</protein>
<feature type="domain" description="Helicase C-terminal" evidence="22">
    <location>
        <begin position="1026"/>
        <end position="1192"/>
    </location>
</feature>
<dbReference type="CDD" id="cd18793">
    <property type="entry name" value="SF2_C_SNF"/>
    <property type="match status" value="1"/>
</dbReference>
<accession>A0A1L0CKV1</accession>
<dbReference type="GO" id="GO:0003678">
    <property type="term" value="F:DNA helicase activity"/>
    <property type="evidence" value="ECO:0007669"/>
    <property type="project" value="UniProtKB-EC"/>
</dbReference>
<dbReference type="GO" id="GO:0003677">
    <property type="term" value="F:DNA binding"/>
    <property type="evidence" value="ECO:0007669"/>
    <property type="project" value="UniProtKB-KW"/>
</dbReference>
<keyword evidence="19" id="KW-0175">Coiled coil</keyword>
<keyword evidence="7" id="KW-0347">Helicase</keyword>
<keyword evidence="25" id="KW-1185">Reference proteome</keyword>
<dbReference type="Pfam" id="PF00176">
    <property type="entry name" value="SNF2-rel_dom"/>
    <property type="match status" value="1"/>
</dbReference>
<dbReference type="InterPro" id="IPR049730">
    <property type="entry name" value="SNF2/RAD54-like_C"/>
</dbReference>
<evidence type="ECO:0000313" key="25">
    <source>
        <dbReference type="Proteomes" id="UP000183365"/>
    </source>
</evidence>
<dbReference type="OrthoDB" id="372624at2759"/>
<comment type="subcellular location">
    <subcellularLocation>
        <location evidence="1">Nucleus</location>
    </subcellularLocation>
</comment>
<keyword evidence="12" id="KW-0010">Activator</keyword>
<name>A0A1L0CKV1_9ASCO</name>
<evidence type="ECO:0000256" key="15">
    <source>
        <dbReference type="ARBA" id="ARBA00037570"/>
    </source>
</evidence>
<evidence type="ECO:0000256" key="2">
    <source>
        <dbReference type="ARBA" id="ARBA00009220"/>
    </source>
</evidence>
<keyword evidence="6" id="KW-0378">Hydrolase</keyword>
<dbReference type="InterPro" id="IPR002464">
    <property type="entry name" value="DNA/RNA_helicase_DEAH_CS"/>
</dbReference>
<feature type="domain" description="Helicase ATP-binding" evidence="21">
    <location>
        <begin position="505"/>
        <end position="671"/>
    </location>
</feature>
<evidence type="ECO:0000259" key="22">
    <source>
        <dbReference type="PROSITE" id="PS51194"/>
    </source>
</evidence>
<dbReference type="PROSITE" id="PS51204">
    <property type="entry name" value="HSA"/>
    <property type="match status" value="1"/>
</dbReference>
<dbReference type="Gene3D" id="1.20.120.850">
    <property type="entry name" value="SWI2/SNF2 ATPases, N-terminal domain"/>
    <property type="match status" value="1"/>
</dbReference>
<dbReference type="Pfam" id="PF07529">
    <property type="entry name" value="HSA"/>
    <property type="match status" value="1"/>
</dbReference>
<dbReference type="InterPro" id="IPR001650">
    <property type="entry name" value="Helicase_C-like"/>
</dbReference>
<evidence type="ECO:0000256" key="10">
    <source>
        <dbReference type="ARBA" id="ARBA00023015"/>
    </source>
</evidence>
<comment type="subunit">
    <text evidence="3">Component of the SWR1 chromatin-remodeling complex.</text>
</comment>
<keyword evidence="14" id="KW-0539">Nucleus</keyword>
<evidence type="ECO:0000313" key="24">
    <source>
        <dbReference type="EMBL" id="SGZ39493.1"/>
    </source>
</evidence>
<dbReference type="PROSITE" id="PS00690">
    <property type="entry name" value="DEAH_ATP_HELICASE"/>
    <property type="match status" value="1"/>
</dbReference>
<evidence type="ECO:0000256" key="5">
    <source>
        <dbReference type="ARBA" id="ARBA00022741"/>
    </source>
</evidence>
<comment type="similarity">
    <text evidence="2">Belongs to the SNF2/RAD54 helicase family. SWR1 subfamily.</text>
</comment>
<dbReference type="GO" id="GO:0016887">
    <property type="term" value="F:ATP hydrolysis activity"/>
    <property type="evidence" value="ECO:0007669"/>
    <property type="project" value="TreeGrafter"/>
</dbReference>
<dbReference type="PANTHER" id="PTHR45685">
    <property type="entry name" value="HELICASE SRCAP-RELATED"/>
    <property type="match status" value="1"/>
</dbReference>
<dbReference type="InterPro" id="IPR014012">
    <property type="entry name" value="HSA_dom"/>
</dbReference>
<dbReference type="PANTHER" id="PTHR45685:SF1">
    <property type="entry name" value="HELICASE SRCAP"/>
    <property type="match status" value="1"/>
</dbReference>
<comment type="catalytic activity">
    <reaction evidence="17">
        <text>ATP + H2O = ADP + phosphate + H(+)</text>
        <dbReference type="Rhea" id="RHEA:13065"/>
        <dbReference type="ChEBI" id="CHEBI:15377"/>
        <dbReference type="ChEBI" id="CHEBI:15378"/>
        <dbReference type="ChEBI" id="CHEBI:30616"/>
        <dbReference type="ChEBI" id="CHEBI:43474"/>
        <dbReference type="ChEBI" id="CHEBI:456216"/>
        <dbReference type="EC" id="3.6.4.12"/>
    </reaction>
</comment>
<gene>
    <name evidence="24" type="ORF">HGUI_01693</name>
</gene>
<keyword evidence="8" id="KW-0067">ATP-binding</keyword>
<evidence type="ECO:0000259" key="23">
    <source>
        <dbReference type="PROSITE" id="PS51204"/>
    </source>
</evidence>
<evidence type="ECO:0000256" key="9">
    <source>
        <dbReference type="ARBA" id="ARBA00022853"/>
    </source>
</evidence>
<dbReference type="SMART" id="SM00490">
    <property type="entry name" value="HELICc"/>
    <property type="match status" value="1"/>
</dbReference>
<evidence type="ECO:0000256" key="12">
    <source>
        <dbReference type="ARBA" id="ARBA00023159"/>
    </source>
</evidence>
<feature type="compositionally biased region" description="Acidic residues" evidence="20">
    <location>
        <begin position="414"/>
        <end position="437"/>
    </location>
</feature>
<keyword evidence="13" id="KW-0804">Transcription</keyword>
<evidence type="ECO:0000256" key="4">
    <source>
        <dbReference type="ARBA" id="ARBA00012551"/>
    </source>
</evidence>
<evidence type="ECO:0000256" key="6">
    <source>
        <dbReference type="ARBA" id="ARBA00022801"/>
    </source>
</evidence>
<evidence type="ECO:0000259" key="21">
    <source>
        <dbReference type="PROSITE" id="PS51192"/>
    </source>
</evidence>
<evidence type="ECO:0000256" key="19">
    <source>
        <dbReference type="SAM" id="Coils"/>
    </source>
</evidence>
<feature type="coiled-coil region" evidence="19">
    <location>
        <begin position="861"/>
        <end position="888"/>
    </location>
</feature>
<dbReference type="SUPFAM" id="SSF52540">
    <property type="entry name" value="P-loop containing nucleoside triphosphate hydrolases"/>
    <property type="match status" value="2"/>
</dbReference>
<feature type="region of interest" description="Disordered" evidence="20">
    <location>
        <begin position="414"/>
        <end position="477"/>
    </location>
</feature>
<evidence type="ECO:0000256" key="16">
    <source>
        <dbReference type="ARBA" id="ARBA00040599"/>
    </source>
</evidence>
<dbReference type="Pfam" id="PF00271">
    <property type="entry name" value="Helicase_C"/>
    <property type="match status" value="1"/>
</dbReference>
<feature type="region of interest" description="Disordered" evidence="20">
    <location>
        <begin position="1"/>
        <end position="52"/>
    </location>
</feature>
<feature type="compositionally biased region" description="Low complexity" evidence="20">
    <location>
        <begin position="370"/>
        <end position="388"/>
    </location>
</feature>
<evidence type="ECO:0000256" key="11">
    <source>
        <dbReference type="ARBA" id="ARBA00023125"/>
    </source>
</evidence>
<feature type="compositionally biased region" description="Polar residues" evidence="20">
    <location>
        <begin position="32"/>
        <end position="41"/>
    </location>
</feature>
<dbReference type="FunFam" id="3.40.50.10810:FF:000005">
    <property type="entry name" value="Photoperiod-independent early flowering 1"/>
    <property type="match status" value="1"/>
</dbReference>
<dbReference type="InterPro" id="IPR014001">
    <property type="entry name" value="Helicase_ATP-bd"/>
</dbReference>
<dbReference type="Proteomes" id="UP000183365">
    <property type="component" value="Unassembled WGS sequence"/>
</dbReference>
<evidence type="ECO:0000256" key="8">
    <source>
        <dbReference type="ARBA" id="ARBA00022840"/>
    </source>
</evidence>
<dbReference type="VEuPathDB" id="FungiDB:HGUI_01693"/>
<feature type="compositionally biased region" description="Basic and acidic residues" evidence="20">
    <location>
        <begin position="12"/>
        <end position="31"/>
    </location>
</feature>
<evidence type="ECO:0000256" key="13">
    <source>
        <dbReference type="ARBA" id="ARBA00023163"/>
    </source>
</evidence>
<dbReference type="InterPro" id="IPR027417">
    <property type="entry name" value="P-loop_NTPase"/>
</dbReference>
<dbReference type="InterPro" id="IPR038718">
    <property type="entry name" value="SNF2-like_sf"/>
</dbReference>
<organism evidence="24 25">
    <name type="scientific">Hanseniaspora guilliermondii</name>
    <dbReference type="NCBI Taxonomy" id="56406"/>
    <lineage>
        <taxon>Eukaryota</taxon>
        <taxon>Fungi</taxon>
        <taxon>Dikarya</taxon>
        <taxon>Ascomycota</taxon>
        <taxon>Saccharomycotina</taxon>
        <taxon>Saccharomycetes</taxon>
        <taxon>Saccharomycodales</taxon>
        <taxon>Saccharomycodaceae</taxon>
        <taxon>Hanseniaspora</taxon>
    </lineage>
</organism>
<dbReference type="Gene3D" id="3.40.50.300">
    <property type="entry name" value="P-loop containing nucleotide triphosphate hydrolases"/>
    <property type="match status" value="1"/>
</dbReference>
<keyword evidence="5" id="KW-0547">Nucleotide-binding</keyword>
<evidence type="ECO:0000256" key="7">
    <source>
        <dbReference type="ARBA" id="ARBA00022806"/>
    </source>
</evidence>
<dbReference type="AlphaFoldDB" id="A0A1L0CKV1"/>
<feature type="coiled-coil region" evidence="19">
    <location>
        <begin position="1191"/>
        <end position="1218"/>
    </location>
</feature>
<keyword evidence="10" id="KW-0805">Transcription regulation</keyword>
<dbReference type="SMART" id="SM00487">
    <property type="entry name" value="DEXDc"/>
    <property type="match status" value="1"/>
</dbReference>
<sequence length="1239" mass="145582">MTQGEVRRSRRFREAPKVDYNENHAYKKLKTEQQTSPSQASKKPIKPKQTKVEVEKNDEYKYIYDGSDSDSSIEEYEFEPVLKPLKVVLGKRIIPPVNPNAVLKDPQFKNNPLDYLNSYRTFIDDTDTTEGEYMKLIGEKQQIFQQINQLKKDKIIIQDQGENGENIESLRLAKPNDFSFVNNLETIMSPETSQEIIQGTYMSNQYTYKNLITNESRKKVFLEPTRLIFKEQNMISTQDHLIKQSIHVQGNFTRFTKFKIRQCKKVASLVEQHFKNLRTAEERKMKEKDKYERQMCKKISGMVKKHWMLARKAVDVLREREIQEREIKDKQRDLKDILDKSSKLLRIQHEGVSDDLLTDKQLKEKYGSLSLSLDGNSSVDDSDSLSLSLEDENHDVNGAEYDERAMEVMKEEYDNTDNDILDESDDSSSDMSDESDSTQDSSDGSDAGETGLSELIRPIESEDEPNEPNEDVLTKDNTFAYEVPVPRLLRATLRTYQKEGLDWLAKLYRTGTNGILADEMGLGKTIQTISLLCHLAEEYENWGPHLVIVPTSVLLNWEMEFKKFAPGLKILSYFGSPQERSKKRKGWNNKRDFFNVVITSYQMAVTDAHIFKRKKWGYLVLDEAHNIKNFKSGRWQALLSLNSQRRLLLTGTPLQNNLTELWALLYFLMPKTIIDGGEMEGFADLDSFQEWFNKPVNNLVSNADTNSKNGDLVVKKLHQILKPYLLRRLKKDVEKQMPSKHEHVIKCKLSKRQRYLYDEFMSRTQTKETLKNGNYLSIINCLMQLRKVCNHPDLFEVRPINTSFAFQKSFHSDFIDVTKKVIKMMDFELMNLKGSVNLQFLNFKIDIQNKENYNKIDMDLLTKLKENNDEFEERIEKLKVKLLKYKDMSDRLDFQDIEKFYLHWERVSITNEINKLLQMKYNNNNRLNIKVPYCNDLVDKLKILDVQREDVDIFEVYDYLINKFCMIQPKALILENNYEEHRRLLEMPKDITTHLERNPFYKIETNLKIEFPDKYLLQYDCGKLQVLSKLLIELKEKGHRVLIFTQMTKVLDILEIFLNYMKLTYMRLDGSTKIKDRQYLTERFNNDDKIFAFILSSRSGGTGINLIGADTVIFYDSDWNPAMDKQCQDRCHRIGQYRDVHIYRLISEFTIEENILNKNMEKSMLNDIVIKDDIFNGGVLKDDIAVEVDDEEDSKALREALKEEREEQENDFMIEEENEGELRHVEEYMMRIVMDGYVD</sequence>
<dbReference type="Gene3D" id="3.40.50.10810">
    <property type="entry name" value="Tandem AAA-ATPase domain"/>
    <property type="match status" value="1"/>
</dbReference>
<dbReference type="PROSITE" id="PS51192">
    <property type="entry name" value="HELICASE_ATP_BIND_1"/>
    <property type="match status" value="1"/>
</dbReference>
<feature type="coiled-coil region" evidence="19">
    <location>
        <begin position="270"/>
        <end position="340"/>
    </location>
</feature>